<dbReference type="PANTHER" id="PTHR35093">
    <property type="entry name" value="OUTER MEMBRANE PROTEIN NMB0088-RELATED"/>
    <property type="match status" value="1"/>
</dbReference>
<keyword evidence="10" id="KW-1185">Reference proteome</keyword>
<proteinExistence type="inferred from homology"/>
<gene>
    <name evidence="9" type="ORF">MAE02_07010</name>
</gene>
<dbReference type="OrthoDB" id="19849at2"/>
<dbReference type="Pfam" id="PF03349">
    <property type="entry name" value="Toluene_X"/>
    <property type="match status" value="1"/>
</dbReference>
<keyword evidence="5 8" id="KW-0732">Signal</keyword>
<name>A0A512BM74_9HYPH</name>
<evidence type="ECO:0000256" key="2">
    <source>
        <dbReference type="ARBA" id="ARBA00008163"/>
    </source>
</evidence>
<keyword evidence="7" id="KW-0998">Cell outer membrane</keyword>
<evidence type="ECO:0000256" key="6">
    <source>
        <dbReference type="ARBA" id="ARBA00023136"/>
    </source>
</evidence>
<keyword evidence="6" id="KW-0472">Membrane</keyword>
<dbReference type="SUPFAM" id="SSF56935">
    <property type="entry name" value="Porins"/>
    <property type="match status" value="1"/>
</dbReference>
<evidence type="ECO:0000256" key="5">
    <source>
        <dbReference type="ARBA" id="ARBA00022729"/>
    </source>
</evidence>
<dbReference type="PANTHER" id="PTHR35093:SF8">
    <property type="entry name" value="OUTER MEMBRANE PROTEIN NMB0088-RELATED"/>
    <property type="match status" value="1"/>
</dbReference>
<dbReference type="Gene3D" id="2.40.160.60">
    <property type="entry name" value="Outer membrane protein transport protein (OMPP1/FadL/TodX)"/>
    <property type="match status" value="1"/>
</dbReference>
<evidence type="ECO:0000256" key="4">
    <source>
        <dbReference type="ARBA" id="ARBA00022692"/>
    </source>
</evidence>
<evidence type="ECO:0000256" key="8">
    <source>
        <dbReference type="SAM" id="SignalP"/>
    </source>
</evidence>
<sequence length="435" mass="46427">MSRFNRSLALAAVSFAALITAQGSAQAGAFSIREQSATAQGYSFAGAASGSGGLSSIFWNPATITMAPGWQSESHLSLIIPRIEIDAVAPTQTRVFGNSGEIGQDAVVPASAASYQINETLWVGLSSSAPFGLVTDPRENWSGQAYSRSSRIFSLNVNPIVGVKVNDWFSFAVGPSLQYFDIRLKRAAGIVPNAPSVILEGDDIGFGFTAGATLTPFVGTTIGIGYRSSINHEVEGTLSAPAGVLAATGVQLPIRASLNTPDQITVGLSQVITPAVTVHAGFEWTNWSRLKTPAILGPSGGVVSALPLNYEDGYFYSLGLDYKVTNQWTLRAGLAYEQSPIDTEIRSTRLPDNDRIWLSVGAGYQWSDKLSFDVAYTHIFSKDTPIRILPGHQDYAGLPFVADVDASTDIVSVAVRYRWDDPKVAIPAAPIVRKY</sequence>
<dbReference type="AlphaFoldDB" id="A0A512BM74"/>
<reference evidence="9 10" key="1">
    <citation type="submission" date="2019-07" db="EMBL/GenBank/DDBJ databases">
        <title>Whole genome shotgun sequence of Microvirga aerophila NBRC 106136.</title>
        <authorList>
            <person name="Hosoyama A."/>
            <person name="Uohara A."/>
            <person name="Ohji S."/>
            <person name="Ichikawa N."/>
        </authorList>
    </citation>
    <scope>NUCLEOTIDE SEQUENCE [LARGE SCALE GENOMIC DNA]</scope>
    <source>
        <strain evidence="9 10">NBRC 106136</strain>
    </source>
</reference>
<dbReference type="EMBL" id="BJYU01000004">
    <property type="protein sequence ID" value="GEO13005.1"/>
    <property type="molecule type" value="Genomic_DNA"/>
</dbReference>
<comment type="caution">
    <text evidence="9">The sequence shown here is derived from an EMBL/GenBank/DDBJ whole genome shotgun (WGS) entry which is preliminary data.</text>
</comment>
<evidence type="ECO:0000256" key="3">
    <source>
        <dbReference type="ARBA" id="ARBA00022452"/>
    </source>
</evidence>
<dbReference type="GO" id="GO:0015483">
    <property type="term" value="F:long-chain fatty acid transporting porin activity"/>
    <property type="evidence" value="ECO:0007669"/>
    <property type="project" value="TreeGrafter"/>
</dbReference>
<keyword evidence="4" id="KW-0812">Transmembrane</keyword>
<keyword evidence="3" id="KW-1134">Transmembrane beta strand</keyword>
<dbReference type="Proteomes" id="UP000321085">
    <property type="component" value="Unassembled WGS sequence"/>
</dbReference>
<protein>
    <submittedName>
        <fullName evidence="9">Aromatic hydrocarbon degradation protein</fullName>
    </submittedName>
</protein>
<feature type="signal peptide" evidence="8">
    <location>
        <begin position="1"/>
        <end position="27"/>
    </location>
</feature>
<evidence type="ECO:0000256" key="1">
    <source>
        <dbReference type="ARBA" id="ARBA00004571"/>
    </source>
</evidence>
<comment type="subcellular location">
    <subcellularLocation>
        <location evidence="1">Cell outer membrane</location>
        <topology evidence="1">Multi-pass membrane protein</topology>
    </subcellularLocation>
</comment>
<feature type="chain" id="PRO_5021846787" evidence="8">
    <location>
        <begin position="28"/>
        <end position="435"/>
    </location>
</feature>
<evidence type="ECO:0000313" key="10">
    <source>
        <dbReference type="Proteomes" id="UP000321085"/>
    </source>
</evidence>
<evidence type="ECO:0000256" key="7">
    <source>
        <dbReference type="ARBA" id="ARBA00023237"/>
    </source>
</evidence>
<dbReference type="GO" id="GO:0009279">
    <property type="term" value="C:cell outer membrane"/>
    <property type="evidence" value="ECO:0007669"/>
    <property type="project" value="UniProtKB-SubCell"/>
</dbReference>
<comment type="similarity">
    <text evidence="2">Belongs to the OmpP1/FadL family.</text>
</comment>
<evidence type="ECO:0000313" key="9">
    <source>
        <dbReference type="EMBL" id="GEO13005.1"/>
    </source>
</evidence>
<accession>A0A512BM74</accession>
<dbReference type="RefSeq" id="WP_114185105.1">
    <property type="nucleotide sequence ID" value="NZ_BJYU01000004.1"/>
</dbReference>
<organism evidence="9 10">
    <name type="scientific">Microvirga aerophila</name>
    <dbReference type="NCBI Taxonomy" id="670291"/>
    <lineage>
        <taxon>Bacteria</taxon>
        <taxon>Pseudomonadati</taxon>
        <taxon>Pseudomonadota</taxon>
        <taxon>Alphaproteobacteria</taxon>
        <taxon>Hyphomicrobiales</taxon>
        <taxon>Methylobacteriaceae</taxon>
        <taxon>Microvirga</taxon>
    </lineage>
</organism>
<dbReference type="InterPro" id="IPR005017">
    <property type="entry name" value="OMPP1/FadL/TodX"/>
</dbReference>